<evidence type="ECO:0000256" key="1">
    <source>
        <dbReference type="ARBA" id="ARBA00022670"/>
    </source>
</evidence>
<dbReference type="Proteomes" id="UP000261660">
    <property type="component" value="Unplaced"/>
</dbReference>
<dbReference type="FunFam" id="2.40.10.10:FF:000003">
    <property type="entry name" value="Transmembrane serine protease 3"/>
    <property type="match status" value="1"/>
</dbReference>
<keyword evidence="1 7" id="KW-0645">Protease</keyword>
<reference evidence="11" key="2">
    <citation type="submission" date="2025-09" db="UniProtKB">
        <authorList>
            <consortium name="Ensembl"/>
        </authorList>
    </citation>
    <scope>IDENTIFICATION</scope>
</reference>
<evidence type="ECO:0000256" key="3">
    <source>
        <dbReference type="ARBA" id="ARBA00022825"/>
    </source>
</evidence>
<dbReference type="InterPro" id="IPR043504">
    <property type="entry name" value="Peptidase_S1_PA_chymotrypsin"/>
</dbReference>
<reference evidence="11" key="1">
    <citation type="submission" date="2025-08" db="UniProtKB">
        <authorList>
            <consortium name="Ensembl"/>
        </authorList>
    </citation>
    <scope>IDENTIFICATION</scope>
</reference>
<dbReference type="CDD" id="cd00190">
    <property type="entry name" value="Tryp_SPc"/>
    <property type="match status" value="1"/>
</dbReference>
<feature type="transmembrane region" description="Helical" evidence="8">
    <location>
        <begin position="6"/>
        <end position="28"/>
    </location>
</feature>
<feature type="domain" description="Peptidase S1" evidence="9">
    <location>
        <begin position="123"/>
        <end position="352"/>
    </location>
</feature>
<keyword evidence="5" id="KW-0325">Glycoprotein</keyword>
<proteinExistence type="predicted"/>
<evidence type="ECO:0008006" key="13">
    <source>
        <dbReference type="Google" id="ProtNLM"/>
    </source>
</evidence>
<dbReference type="InterPro" id="IPR001314">
    <property type="entry name" value="Peptidase_S1A"/>
</dbReference>
<keyword evidence="2 7" id="KW-0378">Hydrolase</keyword>
<keyword evidence="8" id="KW-0472">Membrane</keyword>
<dbReference type="FunCoup" id="A0A3Q3GL35">
    <property type="interactions" value="250"/>
</dbReference>
<dbReference type="GO" id="GO:0004252">
    <property type="term" value="F:serine-type endopeptidase activity"/>
    <property type="evidence" value="ECO:0007669"/>
    <property type="project" value="InterPro"/>
</dbReference>
<evidence type="ECO:0000256" key="8">
    <source>
        <dbReference type="SAM" id="Phobius"/>
    </source>
</evidence>
<evidence type="ECO:0000259" key="10">
    <source>
        <dbReference type="PROSITE" id="PS50287"/>
    </source>
</evidence>
<organism evidence="11 12">
    <name type="scientific">Labrus bergylta</name>
    <name type="common">ballan wrasse</name>
    <dbReference type="NCBI Taxonomy" id="56723"/>
    <lineage>
        <taxon>Eukaryota</taxon>
        <taxon>Metazoa</taxon>
        <taxon>Chordata</taxon>
        <taxon>Craniata</taxon>
        <taxon>Vertebrata</taxon>
        <taxon>Euteleostomi</taxon>
        <taxon>Actinopterygii</taxon>
        <taxon>Neopterygii</taxon>
        <taxon>Teleostei</taxon>
        <taxon>Neoteleostei</taxon>
        <taxon>Acanthomorphata</taxon>
        <taxon>Eupercaria</taxon>
        <taxon>Labriformes</taxon>
        <taxon>Labridae</taxon>
        <taxon>Labrus</taxon>
    </lineage>
</organism>
<keyword evidence="8" id="KW-0812">Transmembrane</keyword>
<dbReference type="PROSITE" id="PS50287">
    <property type="entry name" value="SRCR_2"/>
    <property type="match status" value="1"/>
</dbReference>
<dbReference type="AlphaFoldDB" id="A0A3Q3GL35"/>
<dbReference type="InterPro" id="IPR009003">
    <property type="entry name" value="Peptidase_S1_PA"/>
</dbReference>
<keyword evidence="8" id="KW-1133">Transmembrane helix</keyword>
<dbReference type="Ensembl" id="ENSLBET00000035875.1">
    <property type="protein sequence ID" value="ENSLBEP00000034392.1"/>
    <property type="gene ID" value="ENSLBEG00000025840.1"/>
</dbReference>
<dbReference type="PANTHER" id="PTHR24252">
    <property type="entry name" value="ACROSIN-RELATED"/>
    <property type="match status" value="1"/>
</dbReference>
<dbReference type="InterPro" id="IPR018114">
    <property type="entry name" value="TRYPSIN_HIS"/>
</dbReference>
<dbReference type="Pfam" id="PF15494">
    <property type="entry name" value="SRCR_2"/>
    <property type="match status" value="1"/>
</dbReference>
<keyword evidence="12" id="KW-1185">Reference proteome</keyword>
<accession>A0A3Q3GL35</accession>
<evidence type="ECO:0000256" key="5">
    <source>
        <dbReference type="ARBA" id="ARBA00023180"/>
    </source>
</evidence>
<evidence type="ECO:0000313" key="11">
    <source>
        <dbReference type="Ensembl" id="ENSLBEP00000034392.1"/>
    </source>
</evidence>
<dbReference type="PANTHER" id="PTHR24252:SF27">
    <property type="entry name" value="TRANSMEMBRANE PROTEASE SERINE 3-LIKE"/>
    <property type="match status" value="1"/>
</dbReference>
<evidence type="ECO:0000259" key="9">
    <source>
        <dbReference type="PROSITE" id="PS50240"/>
    </source>
</evidence>
<evidence type="ECO:0000256" key="2">
    <source>
        <dbReference type="ARBA" id="ARBA00022801"/>
    </source>
</evidence>
<dbReference type="InterPro" id="IPR036772">
    <property type="entry name" value="SRCR-like_dom_sf"/>
</dbReference>
<dbReference type="GO" id="GO:0006508">
    <property type="term" value="P:proteolysis"/>
    <property type="evidence" value="ECO:0007669"/>
    <property type="project" value="UniProtKB-KW"/>
</dbReference>
<dbReference type="Gene3D" id="2.40.10.10">
    <property type="entry name" value="Trypsin-like serine proteases"/>
    <property type="match status" value="1"/>
</dbReference>
<comment type="caution">
    <text evidence="6">Lacks conserved residue(s) required for the propagation of feature annotation.</text>
</comment>
<name>A0A3Q3GL35_9LABR</name>
<dbReference type="PROSITE" id="PS50240">
    <property type="entry name" value="TRYPSIN_DOM"/>
    <property type="match status" value="1"/>
</dbReference>
<dbReference type="PRINTS" id="PR00722">
    <property type="entry name" value="CHYMOTRYPSIN"/>
</dbReference>
<evidence type="ECO:0000256" key="4">
    <source>
        <dbReference type="ARBA" id="ARBA00023157"/>
    </source>
</evidence>
<dbReference type="InParanoid" id="A0A3Q3GL35"/>
<feature type="domain" description="SRCR" evidence="10">
    <location>
        <begin position="24"/>
        <end position="72"/>
    </location>
</feature>
<evidence type="ECO:0000256" key="6">
    <source>
        <dbReference type="PROSITE-ProRule" id="PRU00196"/>
    </source>
</evidence>
<dbReference type="InterPro" id="IPR033116">
    <property type="entry name" value="TRYPSIN_SER"/>
</dbReference>
<sequence length="361" mass="38924">CFGGSGGSLLVVGLLALAIWLGVVCFVLSSPVRFKSDGQLQVKTAEDGSFQPVCYSGWNQSHANQTCAQLGFRSSYSYKSTTDPASTALTMTGKSSVPIQGRVKIRYAVRSNSQLRTHSTARIIGGAAAKSGQWPWQLSLHHRGSHICGAVLISPDFVLTAAHCIPRPKIQRAVNVYGGVMSLNSLPSPYLVEKIILNHNYNSTTHDQDIALLKLKSPVVFNNKVQPVCLPAFDFSFSHGTRCWTSGFGVTDRGQSGSKLMEVFVSIISTAMCNSRHGYGGAVTGNMICAGTLQGGRDSCQGDSGGPLMCESENRWYLVGITSWGDSCGLRNKPGVYTRVSSLLSWIYSTMQVRTYGEKSE</sequence>
<evidence type="ECO:0000313" key="12">
    <source>
        <dbReference type="Proteomes" id="UP000261660"/>
    </source>
</evidence>
<dbReference type="SUPFAM" id="SSF50494">
    <property type="entry name" value="Trypsin-like serine proteases"/>
    <property type="match status" value="1"/>
</dbReference>
<keyword evidence="3 7" id="KW-0720">Serine protease</keyword>
<dbReference type="GO" id="GO:0016020">
    <property type="term" value="C:membrane"/>
    <property type="evidence" value="ECO:0007669"/>
    <property type="project" value="InterPro"/>
</dbReference>
<protein>
    <recommendedName>
        <fullName evidence="13">Peptidase S1 domain-containing protein</fullName>
    </recommendedName>
</protein>
<dbReference type="SUPFAM" id="SSF56487">
    <property type="entry name" value="SRCR-like"/>
    <property type="match status" value="1"/>
</dbReference>
<evidence type="ECO:0000256" key="7">
    <source>
        <dbReference type="RuleBase" id="RU363034"/>
    </source>
</evidence>
<dbReference type="PROSITE" id="PS00135">
    <property type="entry name" value="TRYPSIN_SER"/>
    <property type="match status" value="1"/>
</dbReference>
<dbReference type="Pfam" id="PF00089">
    <property type="entry name" value="Trypsin"/>
    <property type="match status" value="1"/>
</dbReference>
<dbReference type="STRING" id="56723.ENSLBEP00000034392"/>
<dbReference type="InterPro" id="IPR001190">
    <property type="entry name" value="SRCR"/>
</dbReference>
<dbReference type="Gene3D" id="3.10.250.10">
    <property type="entry name" value="SRCR-like domain"/>
    <property type="match status" value="1"/>
</dbReference>
<dbReference type="PROSITE" id="PS00134">
    <property type="entry name" value="TRYPSIN_HIS"/>
    <property type="match status" value="1"/>
</dbReference>
<dbReference type="GeneTree" id="ENSGT00940000159197"/>
<dbReference type="SMART" id="SM00020">
    <property type="entry name" value="Tryp_SPc"/>
    <property type="match status" value="1"/>
</dbReference>
<keyword evidence="4" id="KW-1015">Disulfide bond</keyword>
<dbReference type="InterPro" id="IPR001254">
    <property type="entry name" value="Trypsin_dom"/>
</dbReference>